<evidence type="ECO:0008006" key="3">
    <source>
        <dbReference type="Google" id="ProtNLM"/>
    </source>
</evidence>
<dbReference type="AlphaFoldDB" id="A0A1F6BW38"/>
<dbReference type="Pfam" id="PF08843">
    <property type="entry name" value="AbiEii"/>
    <property type="match status" value="1"/>
</dbReference>
<dbReference type="Proteomes" id="UP000179014">
    <property type="component" value="Unassembled WGS sequence"/>
</dbReference>
<sequence>MHYEALDKKRLALLPALDVFKHEFYLAGGTALALQIGHRVSIDFDFFTEKDFETEEMYERVRKIFGQVSRTQESFRTLAVVVQDDVRMSFMGYRYPLLETCVDTEHVRLASILDIGCMKLGAIVSRAELKDYVDLFFILKRLPLTELLAALSKKLPSLDQNLVLKALVSFDDVTLEPIDFIKGNEVTPDEIRESIIKNVKSLPLGIH</sequence>
<dbReference type="EMBL" id="MFKN01000010">
    <property type="protein sequence ID" value="OGG41140.1"/>
    <property type="molecule type" value="Genomic_DNA"/>
</dbReference>
<organism evidence="1 2">
    <name type="scientific">Candidatus Kaiserbacteria bacterium GWA2_50_9</name>
    <dbReference type="NCBI Taxonomy" id="1798474"/>
    <lineage>
        <taxon>Bacteria</taxon>
        <taxon>Candidatus Kaiseribacteriota</taxon>
    </lineage>
</organism>
<dbReference type="InterPro" id="IPR014942">
    <property type="entry name" value="AbiEii"/>
</dbReference>
<proteinExistence type="predicted"/>
<accession>A0A1F6BW38</accession>
<reference evidence="1 2" key="1">
    <citation type="journal article" date="2016" name="Nat. Commun.">
        <title>Thousands of microbial genomes shed light on interconnected biogeochemical processes in an aquifer system.</title>
        <authorList>
            <person name="Anantharaman K."/>
            <person name="Brown C.T."/>
            <person name="Hug L.A."/>
            <person name="Sharon I."/>
            <person name="Castelle C.J."/>
            <person name="Probst A.J."/>
            <person name="Thomas B.C."/>
            <person name="Singh A."/>
            <person name="Wilkins M.J."/>
            <person name="Karaoz U."/>
            <person name="Brodie E.L."/>
            <person name="Williams K.H."/>
            <person name="Hubbard S.S."/>
            <person name="Banfield J.F."/>
        </authorList>
    </citation>
    <scope>NUCLEOTIDE SEQUENCE [LARGE SCALE GENOMIC DNA]</scope>
</reference>
<evidence type="ECO:0000313" key="1">
    <source>
        <dbReference type="EMBL" id="OGG41140.1"/>
    </source>
</evidence>
<protein>
    <recommendedName>
        <fullName evidence="3">Nucleotidyl transferase AbiEii/AbiGii toxin family protein</fullName>
    </recommendedName>
</protein>
<dbReference type="STRING" id="1798474.A2118_03650"/>
<comment type="caution">
    <text evidence="1">The sequence shown here is derived from an EMBL/GenBank/DDBJ whole genome shotgun (WGS) entry which is preliminary data.</text>
</comment>
<name>A0A1F6BW38_9BACT</name>
<evidence type="ECO:0000313" key="2">
    <source>
        <dbReference type="Proteomes" id="UP000179014"/>
    </source>
</evidence>
<gene>
    <name evidence="1" type="ORF">A2118_03650</name>
</gene>